<dbReference type="EMBL" id="CP061038">
    <property type="protein sequence ID" value="QNQ09529.1"/>
    <property type="molecule type" value="Genomic_DNA"/>
</dbReference>
<protein>
    <submittedName>
        <fullName evidence="3">SDR family oxidoreductase</fullName>
    </submittedName>
</protein>
<organism evidence="3 4">
    <name type="scientific">Sphingomonas alpina</name>
    <dbReference type="NCBI Taxonomy" id="653931"/>
    <lineage>
        <taxon>Bacteria</taxon>
        <taxon>Pseudomonadati</taxon>
        <taxon>Pseudomonadota</taxon>
        <taxon>Alphaproteobacteria</taxon>
        <taxon>Sphingomonadales</taxon>
        <taxon>Sphingomonadaceae</taxon>
        <taxon>Sphingomonas</taxon>
    </lineage>
</organism>
<dbReference type="PANTHER" id="PTHR24321">
    <property type="entry name" value="DEHYDROGENASES, SHORT CHAIN"/>
    <property type="match status" value="1"/>
</dbReference>
<evidence type="ECO:0000313" key="4">
    <source>
        <dbReference type="Proteomes" id="UP000516148"/>
    </source>
</evidence>
<dbReference type="InterPro" id="IPR036291">
    <property type="entry name" value="NAD(P)-bd_dom_sf"/>
</dbReference>
<dbReference type="RefSeq" id="WP_187761840.1">
    <property type="nucleotide sequence ID" value="NZ_CP061038.1"/>
</dbReference>
<accession>A0A7H0LIM6</accession>
<dbReference type="KEGG" id="spap:H3Z74_23335"/>
<dbReference type="PROSITE" id="PS00061">
    <property type="entry name" value="ADH_SHORT"/>
    <property type="match status" value="1"/>
</dbReference>
<dbReference type="AlphaFoldDB" id="A0A7H0LIM6"/>
<keyword evidence="2" id="KW-0560">Oxidoreductase</keyword>
<dbReference type="InterPro" id="IPR002347">
    <property type="entry name" value="SDR_fam"/>
</dbReference>
<dbReference type="Proteomes" id="UP000516148">
    <property type="component" value="Chromosome"/>
</dbReference>
<dbReference type="CDD" id="cd05233">
    <property type="entry name" value="SDR_c"/>
    <property type="match status" value="2"/>
</dbReference>
<dbReference type="PANTHER" id="PTHR24321:SF15">
    <property type="entry name" value="OXIDOREDUCTASE UCPA"/>
    <property type="match status" value="1"/>
</dbReference>
<gene>
    <name evidence="3" type="ORF">H3Z74_23335</name>
</gene>
<sequence length="505" mass="50957">MIITGAGAGIGLATARAFAAAGDTVVLTDLDISAVEAHAAALGDRHVGLAMDVSDEAMVIATIAAVAMRFGRIDVLVNNAGIVDPNASKVLDKPIGEVRRLIGVNVDGCYVAAREAGKVMIQQASGSIVNLSSGAALSALPGRTPYSMTKAAILGLTNALACEWATSGVRVNAVLPGYVRTEILASLERAGKFDPSVAGAAVPLGRMAEPEEIAAAILHVAGARHMTGAAFLADGGVAAYGGREAASSAPVSGCVPKGTVLVTGGASGIGAAVADHFVRLGAKVVAADGDRHAVAALPDDRIGIVLDLTDEDAVEAAVARIAATIGPVAVLVNAASVDDAARPTIDRSLADFRRIFDAGLTAAMIAARAAARAMAATGHGGAIVNLPSGRAASGMPRGPANSAAGAAVSMLTKSLACEWAEHNIRVNAVVSGHLEVLEAAELEPADQRDLHQPRSHVPIWRPSDPADIADAVAFLASDAASYVTGMSYPVDGGYSASTRRFRTDS</sequence>
<dbReference type="Gene3D" id="3.40.50.720">
    <property type="entry name" value="NAD(P)-binding Rossmann-like Domain"/>
    <property type="match status" value="2"/>
</dbReference>
<reference evidence="3 4" key="1">
    <citation type="submission" date="2020-09" db="EMBL/GenBank/DDBJ databases">
        <title>Sphingomonas sp., a new species isolated from pork steak.</title>
        <authorList>
            <person name="Heidler von Heilborn D."/>
        </authorList>
    </citation>
    <scope>NUCLEOTIDE SEQUENCE [LARGE SCALE GENOMIC DNA]</scope>
    <source>
        <strain evidence="4">S8-3T</strain>
    </source>
</reference>
<proteinExistence type="inferred from homology"/>
<comment type="similarity">
    <text evidence="1">Belongs to the short-chain dehydrogenases/reductases (SDR) family.</text>
</comment>
<dbReference type="SUPFAM" id="SSF51735">
    <property type="entry name" value="NAD(P)-binding Rossmann-fold domains"/>
    <property type="match status" value="2"/>
</dbReference>
<evidence type="ECO:0000256" key="1">
    <source>
        <dbReference type="ARBA" id="ARBA00006484"/>
    </source>
</evidence>
<evidence type="ECO:0000256" key="2">
    <source>
        <dbReference type="ARBA" id="ARBA00023002"/>
    </source>
</evidence>
<dbReference type="PRINTS" id="PR00081">
    <property type="entry name" value="GDHRDH"/>
</dbReference>
<evidence type="ECO:0000313" key="3">
    <source>
        <dbReference type="EMBL" id="QNQ09529.1"/>
    </source>
</evidence>
<dbReference type="PRINTS" id="PR00080">
    <property type="entry name" value="SDRFAMILY"/>
</dbReference>
<dbReference type="Pfam" id="PF13561">
    <property type="entry name" value="adh_short_C2"/>
    <property type="match status" value="2"/>
</dbReference>
<dbReference type="InterPro" id="IPR020904">
    <property type="entry name" value="Sc_DH/Rdtase_CS"/>
</dbReference>
<keyword evidence="4" id="KW-1185">Reference proteome</keyword>
<dbReference type="GO" id="GO:0016491">
    <property type="term" value="F:oxidoreductase activity"/>
    <property type="evidence" value="ECO:0007669"/>
    <property type="project" value="UniProtKB-KW"/>
</dbReference>
<dbReference type="FunFam" id="3.40.50.720:FF:000084">
    <property type="entry name" value="Short-chain dehydrogenase reductase"/>
    <property type="match status" value="2"/>
</dbReference>
<name>A0A7H0LIM6_9SPHN</name>